<dbReference type="EC" id="5.4.99.16" evidence="3"/>
<name>A0A1M5SVQ1_9BURK</name>
<dbReference type="InterPro" id="IPR006047">
    <property type="entry name" value="GH13_cat_dom"/>
</dbReference>
<dbReference type="CDD" id="cd11334">
    <property type="entry name" value="AmyAc_TreS"/>
    <property type="match status" value="1"/>
</dbReference>
<dbReference type="NCBIfam" id="TIGR02457">
    <property type="entry name" value="TreS_Cterm"/>
    <property type="match status" value="1"/>
</dbReference>
<dbReference type="PANTHER" id="PTHR10357">
    <property type="entry name" value="ALPHA-AMYLASE FAMILY MEMBER"/>
    <property type="match status" value="1"/>
</dbReference>
<dbReference type="InterPro" id="IPR017853">
    <property type="entry name" value="GH"/>
</dbReference>
<evidence type="ECO:0000313" key="9">
    <source>
        <dbReference type="EMBL" id="SHH42348.1"/>
    </source>
</evidence>
<dbReference type="Proteomes" id="UP000184226">
    <property type="component" value="Unassembled WGS sequence"/>
</dbReference>
<comment type="similarity">
    <text evidence="2">Belongs to the glycosyl hydrolase 13 family. TreS subfamily.</text>
</comment>
<evidence type="ECO:0000256" key="5">
    <source>
        <dbReference type="ARBA" id="ARBA00022837"/>
    </source>
</evidence>
<dbReference type="PANTHER" id="PTHR10357:SF219">
    <property type="entry name" value="MALTOSE ALPHA-D-GLUCOSYLTRANSFERASE"/>
    <property type="match status" value="1"/>
</dbReference>
<dbReference type="InterPro" id="IPR032091">
    <property type="entry name" value="Malt_amylase-like_C"/>
</dbReference>
<dbReference type="InterPro" id="IPR045857">
    <property type="entry name" value="O16G_dom_2"/>
</dbReference>
<dbReference type="AlphaFoldDB" id="A0A1M5SVQ1"/>
<accession>A0A1M5SVQ1</accession>
<evidence type="ECO:0000313" key="10">
    <source>
        <dbReference type="Proteomes" id="UP000184226"/>
    </source>
</evidence>
<dbReference type="RefSeq" id="WP_073102375.1">
    <property type="nucleotide sequence ID" value="NZ_FQXE01000003.1"/>
</dbReference>
<dbReference type="Pfam" id="PF16657">
    <property type="entry name" value="Malt_amylase_C"/>
    <property type="match status" value="1"/>
</dbReference>
<keyword evidence="10" id="KW-1185">Reference proteome</keyword>
<keyword evidence="5" id="KW-0106">Calcium</keyword>
<protein>
    <recommendedName>
        <fullName evidence="3">maltose alpha-D-glucosyltransferase</fullName>
        <ecNumber evidence="3">5.4.99.16</ecNumber>
    </recommendedName>
    <alternativeName>
        <fullName evidence="7">Maltose alpha-D-glucosyltransferase</fullName>
    </alternativeName>
</protein>
<dbReference type="GO" id="GO:0046872">
    <property type="term" value="F:metal ion binding"/>
    <property type="evidence" value="ECO:0007669"/>
    <property type="project" value="UniProtKB-KW"/>
</dbReference>
<dbReference type="Gene3D" id="3.90.1200.10">
    <property type="match status" value="1"/>
</dbReference>
<dbReference type="InterPro" id="IPR012810">
    <property type="entry name" value="TreS/a-amylase_N"/>
</dbReference>
<dbReference type="STRING" id="658167.SAMN04488135_103192"/>
<dbReference type="InterPro" id="IPR013780">
    <property type="entry name" value="Glyco_hydro_b"/>
</dbReference>
<dbReference type="SUPFAM" id="SSF56112">
    <property type="entry name" value="Protein kinase-like (PK-like)"/>
    <property type="match status" value="1"/>
</dbReference>
<evidence type="ECO:0000256" key="1">
    <source>
        <dbReference type="ARBA" id="ARBA00001595"/>
    </source>
</evidence>
<gene>
    <name evidence="9" type="ORF">SAMN04488135_103192</name>
</gene>
<dbReference type="SUPFAM" id="SSF51445">
    <property type="entry name" value="(Trans)glycosidases"/>
    <property type="match status" value="1"/>
</dbReference>
<organism evidence="9 10">
    <name type="scientific">Pollutimonas bauzanensis</name>
    <dbReference type="NCBI Taxonomy" id="658167"/>
    <lineage>
        <taxon>Bacteria</taxon>
        <taxon>Pseudomonadati</taxon>
        <taxon>Pseudomonadota</taxon>
        <taxon>Betaproteobacteria</taxon>
        <taxon>Burkholderiales</taxon>
        <taxon>Alcaligenaceae</taxon>
        <taxon>Pollutimonas</taxon>
    </lineage>
</organism>
<evidence type="ECO:0000256" key="2">
    <source>
        <dbReference type="ARBA" id="ARBA00005496"/>
    </source>
</evidence>
<dbReference type="NCBIfam" id="TIGR02456">
    <property type="entry name" value="treS_nterm"/>
    <property type="match status" value="1"/>
</dbReference>
<dbReference type="SUPFAM" id="SSF51011">
    <property type="entry name" value="Glycosyl hydrolase domain"/>
    <property type="match status" value="1"/>
</dbReference>
<dbReference type="EMBL" id="FQXE01000003">
    <property type="protein sequence ID" value="SHH42348.1"/>
    <property type="molecule type" value="Genomic_DNA"/>
</dbReference>
<dbReference type="Gene3D" id="3.90.400.10">
    <property type="entry name" value="Oligo-1,6-glucosidase, Domain 2"/>
    <property type="match status" value="1"/>
</dbReference>
<dbReference type="InterPro" id="IPR012811">
    <property type="entry name" value="TreS_maltokin_C_dom"/>
</dbReference>
<evidence type="ECO:0000256" key="7">
    <source>
        <dbReference type="ARBA" id="ARBA00031378"/>
    </source>
</evidence>
<dbReference type="Pfam" id="PF00128">
    <property type="entry name" value="Alpha-amylase"/>
    <property type="match status" value="1"/>
</dbReference>
<keyword evidence="6" id="KW-0413">Isomerase</keyword>
<evidence type="ECO:0000256" key="3">
    <source>
        <dbReference type="ARBA" id="ARBA00012619"/>
    </source>
</evidence>
<evidence type="ECO:0000256" key="4">
    <source>
        <dbReference type="ARBA" id="ARBA00022723"/>
    </source>
</evidence>
<dbReference type="FunFam" id="3.20.20.80:FF:000055">
    <property type="entry name" value="Trehalose synthase"/>
    <property type="match status" value="1"/>
</dbReference>
<comment type="catalytic activity">
    <reaction evidence="1">
        <text>D-maltose = alpha,alpha-trehalose</text>
        <dbReference type="Rhea" id="RHEA:15145"/>
        <dbReference type="ChEBI" id="CHEBI:16551"/>
        <dbReference type="ChEBI" id="CHEBI:17306"/>
        <dbReference type="EC" id="5.4.99.16"/>
    </reaction>
</comment>
<dbReference type="Gene3D" id="3.20.20.80">
    <property type="entry name" value="Glycosidases"/>
    <property type="match status" value="1"/>
</dbReference>
<dbReference type="InterPro" id="IPR011009">
    <property type="entry name" value="Kinase-like_dom_sf"/>
</dbReference>
<dbReference type="Gene3D" id="2.60.40.1180">
    <property type="entry name" value="Golgi alpha-mannosidase II"/>
    <property type="match status" value="1"/>
</dbReference>
<dbReference type="GO" id="GO:0005975">
    <property type="term" value="P:carbohydrate metabolic process"/>
    <property type="evidence" value="ECO:0007669"/>
    <property type="project" value="InterPro"/>
</dbReference>
<dbReference type="SMART" id="SM00642">
    <property type="entry name" value="Aamy"/>
    <property type="match status" value="1"/>
</dbReference>
<dbReference type="GO" id="GO:0047471">
    <property type="term" value="F:maltose alpha-D-glucosyltransferase activity"/>
    <property type="evidence" value="ECO:0007669"/>
    <property type="project" value="UniProtKB-EC"/>
</dbReference>
<feature type="domain" description="Glycosyl hydrolase family 13 catalytic" evidence="8">
    <location>
        <begin position="25"/>
        <end position="424"/>
    </location>
</feature>
<sequence>MGQPRKTRTAQQNEPLWYKDAVIYQLHVKSFFDANDDGKGDFPGLISKLDYIAELGVNTVWLLPFYPSPRLDDGYDIAEYRGVHDDYGTLADVRKFIRAAHARGLRVITELVVNHTSDQHAWFQRARRARPGSAARDFYVWSDNDQAYAGTRIIFCDTEKSNWTWDPLAGAYFWHRFYSHQPDLNYDNPRVLKEVINVMRFWLDMGVDGLRLDAVPYLVEREGTNNENLPETHAVLRQIRAVMDSDYPDRLLLAEANQWPEDAQEYFGKGDECHMSFHFPLMPRMYMAIARADRFPITDIMQQTPEIPENCQWAIFLRNHDELTLEMVTSSERDYLWEVYAADRLARINLGIRRRLAPLLERDRRRIELMNSLLLSMPGTPVLYYGDELGMGDNIHLGDRDGVRTPMQWTPDRNGGFSRADPERLTLPVLMGPLYGYEAVNVEAQQRDPHSLLNWTRRMLAKRQQTHAFGRGSLRFLFPGNRKILAYLREYEGVVLLCVANLSNASQPVELDLSFMAGRVPIELLGGTPFPTIGELPYLLTLPPYGFYWFELSASAAPPAWHVSMPEQMPEYATLVVRRRAGYQLMEGSRRVLCNEVLPLYLARQRWFASDQRIKSTGIAYILPLPGQTDLFLAEFEVELASGPADYFLPLALLWTEPVATMPQQYALARVRRGSELGLVTDAFSVAGFALALLENMQGHREIPFETSKGRFMLHFQGEPGLKDIDWPADMGIEWFHGEQSNSSLTLGEQAILKLVRHVVPGVHPEAEMTRYLTLAGYANSAALLGELVRVDADGTPHTLALLHARVANQGDAWAWTQDYLKRTLENAALTGESQADYEEELRGYATVAAAIGRRLAQLHGVLARPSDDPAFAPEVAGAADAKAWAKDVRNMFDKALKASVAAKAALPEQAGANLEELQASRDALLAEIDRRAQLSVKTLRTRIHGDFHLGQVLIAQSDVYLIDFEGEPVRSLNERRAKTSPWRDVAGLVRSFDYATAAFRAAEHTVSDAPARPDAPAPEDAADPEALAIPAAATLQQHRQALLEQFCVTATAAFLEAYRAALDEAARAAADDAGQEAAAAAEPAGAEARQHQLLDLALFEKAAYEICYEAAHRPEWLPIPLAGLLRVARRLLAAADDGSAT</sequence>
<evidence type="ECO:0000259" key="8">
    <source>
        <dbReference type="SMART" id="SM00642"/>
    </source>
</evidence>
<evidence type="ECO:0000256" key="6">
    <source>
        <dbReference type="ARBA" id="ARBA00023235"/>
    </source>
</evidence>
<proteinExistence type="inferred from homology"/>
<keyword evidence="4" id="KW-0479">Metal-binding</keyword>
<reference evidence="9 10" key="1">
    <citation type="submission" date="2016-11" db="EMBL/GenBank/DDBJ databases">
        <authorList>
            <person name="Jaros S."/>
            <person name="Januszkiewicz K."/>
            <person name="Wedrychowicz H."/>
        </authorList>
    </citation>
    <scope>NUCLEOTIDE SEQUENCE [LARGE SCALE GENOMIC DNA]</scope>
    <source>
        <strain evidence="9 10">CGMCC 1.10190</strain>
    </source>
</reference>
<dbReference type="OrthoDB" id="9805159at2"/>